<proteinExistence type="predicted"/>
<evidence type="ECO:0000313" key="2">
    <source>
        <dbReference type="EMBL" id="OAB42451.1"/>
    </source>
</evidence>
<name>A0A168KTQ8_9BACL</name>
<dbReference type="AlphaFoldDB" id="A0A168KTQ8"/>
<reference evidence="2 3" key="1">
    <citation type="submission" date="2016-03" db="EMBL/GenBank/DDBJ databases">
        <title>Draft genome sequence of Paenibacillus glacialis DSM 22343.</title>
        <authorList>
            <person name="Shin S.-K."/>
            <person name="Yi H."/>
        </authorList>
    </citation>
    <scope>NUCLEOTIDE SEQUENCE [LARGE SCALE GENOMIC DNA]</scope>
    <source>
        <strain evidence="2 3">DSM 22343</strain>
    </source>
</reference>
<organism evidence="2 3">
    <name type="scientific">Paenibacillus glacialis</name>
    <dbReference type="NCBI Taxonomy" id="494026"/>
    <lineage>
        <taxon>Bacteria</taxon>
        <taxon>Bacillati</taxon>
        <taxon>Bacillota</taxon>
        <taxon>Bacilli</taxon>
        <taxon>Bacillales</taxon>
        <taxon>Paenibacillaceae</taxon>
        <taxon>Paenibacillus</taxon>
    </lineage>
</organism>
<dbReference type="Proteomes" id="UP000076967">
    <property type="component" value="Unassembled WGS sequence"/>
</dbReference>
<dbReference type="EMBL" id="LVJH01000021">
    <property type="protein sequence ID" value="OAB42451.1"/>
    <property type="molecule type" value="Genomic_DNA"/>
</dbReference>
<dbReference type="RefSeq" id="WP_068533098.1">
    <property type="nucleotide sequence ID" value="NZ_LVJH01000021.1"/>
</dbReference>
<evidence type="ECO:0000313" key="3">
    <source>
        <dbReference type="Proteomes" id="UP000076967"/>
    </source>
</evidence>
<comment type="caution">
    <text evidence="2">The sequence shown here is derived from an EMBL/GenBank/DDBJ whole genome shotgun (WGS) entry which is preliminary data.</text>
</comment>
<keyword evidence="1" id="KW-0732">Signal</keyword>
<sequence>MKRIMPKKFLTLTLLIALVSMLFSVQVSAADAQETLEPGALTTPPPTSESILPLSINPSFKYLYDSKLSLNNVGNLNVRIDVSTMAYETVNSIGADVSIERWTGSNWLTIQTRYLSSVSTDFYSGSADFTVTSGYYYRAKSNHWATKGNVKEEFTAYTSSMLVTN</sequence>
<gene>
    <name evidence="2" type="ORF">PGLA_12325</name>
</gene>
<evidence type="ECO:0000256" key="1">
    <source>
        <dbReference type="SAM" id="SignalP"/>
    </source>
</evidence>
<accession>A0A168KTQ8</accession>
<feature type="chain" id="PRO_5007898525" evidence="1">
    <location>
        <begin position="30"/>
        <end position="165"/>
    </location>
</feature>
<feature type="signal peptide" evidence="1">
    <location>
        <begin position="1"/>
        <end position="29"/>
    </location>
</feature>
<keyword evidence="3" id="KW-1185">Reference proteome</keyword>
<protein>
    <submittedName>
        <fullName evidence="2">Uncharacterized protein</fullName>
    </submittedName>
</protein>